<dbReference type="PROSITE" id="PS00922">
    <property type="entry name" value="TRANSGLYCOSYLASE"/>
    <property type="match status" value="1"/>
</dbReference>
<dbReference type="SUPFAM" id="SSF53955">
    <property type="entry name" value="Lysozyme-like"/>
    <property type="match status" value="1"/>
</dbReference>
<dbReference type="PROSITE" id="PS51782">
    <property type="entry name" value="LYSM"/>
    <property type="match status" value="3"/>
</dbReference>
<protein>
    <submittedName>
        <fullName evidence="3">Membrane-bound lytic murein transglycosylase D</fullName>
    </submittedName>
</protein>
<evidence type="ECO:0000256" key="1">
    <source>
        <dbReference type="ARBA" id="ARBA00007734"/>
    </source>
</evidence>
<dbReference type="PANTHER" id="PTHR33734">
    <property type="entry name" value="LYSM DOMAIN-CONTAINING GPI-ANCHORED PROTEIN 2"/>
    <property type="match status" value="1"/>
</dbReference>
<sequence length="540" mass="63548">MRFCFWILMFFLIFISACSKLHLKTQNNIPVEMKSCSVDNIEKSNNATELKQSVEETLPEGAEIVEDTEIKEYPEDTKLSPKEEELLKKPDALNFQLDIYETKELKLYFKYYTTTHRKTFIRWLERGQKYLPFVRKVFKEQGLPEDLIFLPFAESGYNPWAYSRAGAAGMWQFMPKTARKYGLRVDWWIDERRDPFKSTYAAAKMLKDLYKRFGDWYLALAAYNAGPGKICKAIRRSKQDDFFAICKKNRRYLRRETRHYVPKFLAILKIVQNLEELGFPRLKFEEDPVLAQIEVTPRMDLLALSNYLGLSWHDFRQLNPAIRRMVAPPDRRIKVYLPKDKVDLAQKFIKECKKIYAGILRYKVRIGDSWWRISRRYGVPISVLKKVNGTYSNILRPGKIIIIPKSGQKEYFSRYTIVRKEALKRANYIVQQGDSLWTIARRFGISVKTLKKANGLVSSKLQIGQKLYIPDMGIKKTRLVKKSAKEFFQGQLVWYRVRRGDNLWIIAKRFGVSLKQILKWNDLGADQILRPGKTLKIYVP</sequence>
<feature type="domain" description="LysM" evidence="2">
    <location>
        <begin position="493"/>
        <end position="537"/>
    </location>
</feature>
<dbReference type="GO" id="GO:0000270">
    <property type="term" value="P:peptidoglycan metabolic process"/>
    <property type="evidence" value="ECO:0007669"/>
    <property type="project" value="InterPro"/>
</dbReference>
<dbReference type="Proteomes" id="UP000199602">
    <property type="component" value="Unassembled WGS sequence"/>
</dbReference>
<feature type="domain" description="LysM" evidence="2">
    <location>
        <begin position="426"/>
        <end position="469"/>
    </location>
</feature>
<dbReference type="PANTHER" id="PTHR33734:SF22">
    <property type="entry name" value="MEMBRANE-BOUND LYTIC MUREIN TRANSGLYCOSYLASE D"/>
    <property type="match status" value="1"/>
</dbReference>
<proteinExistence type="inferred from homology"/>
<dbReference type="InterPro" id="IPR008258">
    <property type="entry name" value="Transglycosylase_SLT_dom_1"/>
</dbReference>
<dbReference type="Gene3D" id="1.10.530.10">
    <property type="match status" value="1"/>
</dbReference>
<accession>A0A1H0BNA6</accession>
<dbReference type="CDD" id="cd16894">
    <property type="entry name" value="MltD-like"/>
    <property type="match status" value="1"/>
</dbReference>
<dbReference type="InterPro" id="IPR000189">
    <property type="entry name" value="Transglyc_AS"/>
</dbReference>
<organism evidence="3 4">
    <name type="scientific">Desulfonauticus submarinus</name>
    <dbReference type="NCBI Taxonomy" id="206665"/>
    <lineage>
        <taxon>Bacteria</taxon>
        <taxon>Pseudomonadati</taxon>
        <taxon>Thermodesulfobacteriota</taxon>
        <taxon>Desulfovibrionia</taxon>
        <taxon>Desulfovibrionales</taxon>
        <taxon>Desulfonauticaceae</taxon>
        <taxon>Desulfonauticus</taxon>
    </lineage>
</organism>
<reference evidence="3 4" key="1">
    <citation type="submission" date="2016-10" db="EMBL/GenBank/DDBJ databases">
        <authorList>
            <person name="de Groot N.N."/>
        </authorList>
    </citation>
    <scope>NUCLEOTIDE SEQUENCE [LARGE SCALE GENOMIC DNA]</scope>
    <source>
        <strain evidence="3 4">DSM 15269</strain>
    </source>
</reference>
<evidence type="ECO:0000313" key="3">
    <source>
        <dbReference type="EMBL" id="SDN47126.1"/>
    </source>
</evidence>
<feature type="domain" description="LysM" evidence="2">
    <location>
        <begin position="360"/>
        <end position="403"/>
    </location>
</feature>
<dbReference type="OrthoDB" id="9815002at2"/>
<evidence type="ECO:0000313" key="4">
    <source>
        <dbReference type="Proteomes" id="UP000199602"/>
    </source>
</evidence>
<dbReference type="Pfam" id="PF01476">
    <property type="entry name" value="LysM"/>
    <property type="match status" value="3"/>
</dbReference>
<dbReference type="SMART" id="SM00257">
    <property type="entry name" value="LysM"/>
    <property type="match status" value="3"/>
</dbReference>
<dbReference type="AlphaFoldDB" id="A0A1H0BNA6"/>
<dbReference type="GO" id="GO:0016020">
    <property type="term" value="C:membrane"/>
    <property type="evidence" value="ECO:0007669"/>
    <property type="project" value="InterPro"/>
</dbReference>
<dbReference type="Gene3D" id="3.10.350.10">
    <property type="entry name" value="LysM domain"/>
    <property type="match status" value="3"/>
</dbReference>
<gene>
    <name evidence="3" type="ORF">SAMN04488516_102233</name>
</gene>
<comment type="similarity">
    <text evidence="1">Belongs to the transglycosylase Slt family.</text>
</comment>
<dbReference type="CDD" id="cd00118">
    <property type="entry name" value="LysM"/>
    <property type="match status" value="3"/>
</dbReference>
<dbReference type="InterPro" id="IPR023346">
    <property type="entry name" value="Lysozyme-like_dom_sf"/>
</dbReference>
<dbReference type="InterPro" id="IPR018392">
    <property type="entry name" value="LysM"/>
</dbReference>
<dbReference type="EMBL" id="FNIN01000002">
    <property type="protein sequence ID" value="SDN47126.1"/>
    <property type="molecule type" value="Genomic_DNA"/>
</dbReference>
<dbReference type="PROSITE" id="PS51257">
    <property type="entry name" value="PROKAR_LIPOPROTEIN"/>
    <property type="match status" value="1"/>
</dbReference>
<evidence type="ECO:0000259" key="2">
    <source>
        <dbReference type="PROSITE" id="PS51782"/>
    </source>
</evidence>
<dbReference type="RefSeq" id="WP_092063508.1">
    <property type="nucleotide sequence ID" value="NZ_FNIN01000002.1"/>
</dbReference>
<dbReference type="STRING" id="206665.SAMN04488516_102233"/>
<keyword evidence="4" id="KW-1185">Reference proteome</keyword>
<dbReference type="InterPro" id="IPR036779">
    <property type="entry name" value="LysM_dom_sf"/>
</dbReference>
<dbReference type="GO" id="GO:0008932">
    <property type="term" value="F:lytic endotransglycosylase activity"/>
    <property type="evidence" value="ECO:0007669"/>
    <property type="project" value="TreeGrafter"/>
</dbReference>
<dbReference type="Pfam" id="PF01464">
    <property type="entry name" value="SLT"/>
    <property type="match status" value="1"/>
</dbReference>
<dbReference type="SUPFAM" id="SSF54106">
    <property type="entry name" value="LysM domain"/>
    <property type="match status" value="3"/>
</dbReference>
<name>A0A1H0BNA6_9BACT</name>